<gene>
    <name evidence="1" type="ORF">EB796_024911</name>
</gene>
<dbReference type="InterPro" id="IPR036322">
    <property type="entry name" value="WD40_repeat_dom_sf"/>
</dbReference>
<reference evidence="1" key="1">
    <citation type="submission" date="2020-06" db="EMBL/GenBank/DDBJ databases">
        <title>Draft genome of Bugula neritina, a colonial animal packing powerful symbionts and potential medicines.</title>
        <authorList>
            <person name="Rayko M."/>
        </authorList>
    </citation>
    <scope>NUCLEOTIDE SEQUENCE [LARGE SCALE GENOMIC DNA]</scope>
    <source>
        <strain evidence="1">Kwan_BN1</strain>
    </source>
</reference>
<evidence type="ECO:0000313" key="2">
    <source>
        <dbReference type="Proteomes" id="UP000593567"/>
    </source>
</evidence>
<keyword evidence="2" id="KW-1185">Reference proteome</keyword>
<dbReference type="InterPro" id="IPR015943">
    <property type="entry name" value="WD40/YVTN_repeat-like_dom_sf"/>
</dbReference>
<dbReference type="EMBL" id="VXIV02003468">
    <property type="protein sequence ID" value="KAF6016778.1"/>
    <property type="molecule type" value="Genomic_DNA"/>
</dbReference>
<name>A0A7J7IU68_BUGNE</name>
<organism evidence="1 2">
    <name type="scientific">Bugula neritina</name>
    <name type="common">Brown bryozoan</name>
    <name type="synonym">Sertularia neritina</name>
    <dbReference type="NCBI Taxonomy" id="10212"/>
    <lineage>
        <taxon>Eukaryota</taxon>
        <taxon>Metazoa</taxon>
        <taxon>Spiralia</taxon>
        <taxon>Lophotrochozoa</taxon>
        <taxon>Bryozoa</taxon>
        <taxon>Gymnolaemata</taxon>
        <taxon>Cheilostomatida</taxon>
        <taxon>Flustrina</taxon>
        <taxon>Buguloidea</taxon>
        <taxon>Bugulidae</taxon>
        <taxon>Bugula</taxon>
    </lineage>
</organism>
<accession>A0A7J7IU68</accession>
<proteinExistence type="predicted"/>
<dbReference type="AlphaFoldDB" id="A0A7J7IU68"/>
<evidence type="ECO:0000313" key="1">
    <source>
        <dbReference type="EMBL" id="KAF6016778.1"/>
    </source>
</evidence>
<sequence length="294" mass="33266">MFSKEWKEKIGLTMKSEDKLLLFDSNSLYSCALLVSDNSFAVGTSTGKIYIYSAKIGFSQKTPLQEVQPFGSPVKQMRLAQQVWIVAMCEDSVTFIHTKTGTCSYQQLFSVSLRSITLSSDHSTLLTLCMDGTSLEAWNMDDCVLNKKFFARELTYEGYLGVHEDKVKVGIYPFMTSLIISPDCVGCRSCIRWYCHLWLRLTSYSMEEQTPGTVEDDSFSKSRQLTSRVLLTHHTELLPVLSYRINGLNGGGADYWGLGWIFNWMNDYPVVDCVVVRQLTSLLSGISHMELSHL</sequence>
<dbReference type="SUPFAM" id="SSF50978">
    <property type="entry name" value="WD40 repeat-like"/>
    <property type="match status" value="1"/>
</dbReference>
<dbReference type="Gene3D" id="2.130.10.10">
    <property type="entry name" value="YVTN repeat-like/Quinoprotein amine dehydrogenase"/>
    <property type="match status" value="1"/>
</dbReference>
<comment type="caution">
    <text evidence="1">The sequence shown here is derived from an EMBL/GenBank/DDBJ whole genome shotgun (WGS) entry which is preliminary data.</text>
</comment>
<protein>
    <submittedName>
        <fullName evidence="1">Uncharacterized protein</fullName>
    </submittedName>
</protein>
<dbReference type="Proteomes" id="UP000593567">
    <property type="component" value="Unassembled WGS sequence"/>
</dbReference>